<reference evidence="2 3" key="1">
    <citation type="submission" date="2016-10" db="EMBL/GenBank/DDBJ databases">
        <authorList>
            <person name="de Groot N.N."/>
        </authorList>
    </citation>
    <scope>NUCLEOTIDE SEQUENCE [LARGE SCALE GENOMIC DNA]</scope>
    <source>
        <strain evidence="2 3">DSM 20475</strain>
    </source>
</reference>
<dbReference type="Proteomes" id="UP000198995">
    <property type="component" value="Unassembled WGS sequence"/>
</dbReference>
<dbReference type="STRING" id="2741.SAMN04489866_10828"/>
<gene>
    <name evidence="2" type="ORF">SAMN04489866_10828</name>
</gene>
<dbReference type="EMBL" id="FNAF01000008">
    <property type="protein sequence ID" value="SDD83206.1"/>
    <property type="molecule type" value="Genomic_DNA"/>
</dbReference>
<evidence type="ECO:0000313" key="2">
    <source>
        <dbReference type="EMBL" id="SDD83206.1"/>
    </source>
</evidence>
<evidence type="ECO:0000313" key="3">
    <source>
        <dbReference type="Proteomes" id="UP000198995"/>
    </source>
</evidence>
<proteinExistence type="predicted"/>
<dbReference type="RefSeq" id="WP_091791988.1">
    <property type="nucleotide sequence ID" value="NZ_FNAF01000008.1"/>
</dbReference>
<organism evidence="2 3">
    <name type="scientific">Peptococcus niger</name>
    <dbReference type="NCBI Taxonomy" id="2741"/>
    <lineage>
        <taxon>Bacteria</taxon>
        <taxon>Bacillati</taxon>
        <taxon>Bacillota</taxon>
        <taxon>Clostridia</taxon>
        <taxon>Eubacteriales</taxon>
        <taxon>Peptococcaceae</taxon>
        <taxon>Peptococcus</taxon>
    </lineage>
</organism>
<protein>
    <submittedName>
        <fullName evidence="2">Uncharacterized protein</fullName>
    </submittedName>
</protein>
<evidence type="ECO:0000256" key="1">
    <source>
        <dbReference type="SAM" id="MobiDB-lite"/>
    </source>
</evidence>
<feature type="region of interest" description="Disordered" evidence="1">
    <location>
        <begin position="47"/>
        <end position="66"/>
    </location>
</feature>
<name>A0A1G6Y0Q0_PEPNI</name>
<sequence length="125" mass="13839">MYTTVYAQYDTPEHLKHGLDALPAEALERAVLMVSRRQAELLDGKPVAPDPVAVEEGEEAPAPAEPAPAFDALNLKLWKKQRTDLPTMAVGDVPPEEADLRDIANSYRPYLDQGKILVVLRGRHK</sequence>
<accession>A0A1G6Y0Q0</accession>
<dbReference type="AlphaFoldDB" id="A0A1G6Y0Q0"/>
<keyword evidence="3" id="KW-1185">Reference proteome</keyword>